<dbReference type="InterPro" id="IPR012445">
    <property type="entry name" value="ATG101"/>
</dbReference>
<gene>
    <name evidence="4" type="ORF">BB561_003699</name>
</gene>
<dbReference type="AlphaFoldDB" id="A0A2T9YJZ7"/>
<evidence type="ECO:0000256" key="1">
    <source>
        <dbReference type="ARBA" id="ARBA00007130"/>
    </source>
</evidence>
<proteinExistence type="inferred from homology"/>
<dbReference type="PANTHER" id="PTHR13292:SF0">
    <property type="entry name" value="AUTOPHAGY-RELATED PROTEIN 101"/>
    <property type="match status" value="1"/>
</dbReference>
<dbReference type="Pfam" id="PF07855">
    <property type="entry name" value="ATG101"/>
    <property type="match status" value="1"/>
</dbReference>
<dbReference type="Proteomes" id="UP000245383">
    <property type="component" value="Unassembled WGS sequence"/>
</dbReference>
<sequence>MKPLEFKLHIKVDQSSIQPVLNAIINSIIFYRYFSPVKPFIIHAFNSIAYPTINDPNTELVISTKISQILKNLQKTPISYKLIIEFNTRIIKKTWFTTNEESVCWERWIVTVETFSSLGLSFEKVLDKLKIDLRDTLLKIIDLVDYNKDHIPLISKTDSNPFPFEISIDPLIEI</sequence>
<dbReference type="OrthoDB" id="10259639at2759"/>
<dbReference type="GO" id="GO:1990316">
    <property type="term" value="C:Atg1/ULK1 kinase complex"/>
    <property type="evidence" value="ECO:0007669"/>
    <property type="project" value="TreeGrafter"/>
</dbReference>
<dbReference type="PANTHER" id="PTHR13292">
    <property type="entry name" value="AUTOPHAGY-RELATED PROTEIN 101"/>
    <property type="match status" value="1"/>
</dbReference>
<dbReference type="STRING" id="133385.A0A2T9YJZ7"/>
<reference evidence="4 5" key="1">
    <citation type="journal article" date="2018" name="MBio">
        <title>Comparative Genomics Reveals the Core Gene Toolbox for the Fungus-Insect Symbiosis.</title>
        <authorList>
            <person name="Wang Y."/>
            <person name="Stata M."/>
            <person name="Wang W."/>
            <person name="Stajich J.E."/>
            <person name="White M.M."/>
            <person name="Moncalvo J.M."/>
        </authorList>
    </citation>
    <scope>NUCLEOTIDE SEQUENCE [LARGE SCALE GENOMIC DNA]</scope>
    <source>
        <strain evidence="4 5">SWE-8-4</strain>
    </source>
</reference>
<dbReference type="GO" id="GO:0019901">
    <property type="term" value="F:protein kinase binding"/>
    <property type="evidence" value="ECO:0007669"/>
    <property type="project" value="TreeGrafter"/>
</dbReference>
<evidence type="ECO:0000256" key="3">
    <source>
        <dbReference type="ARBA" id="ARBA00023006"/>
    </source>
</evidence>
<evidence type="ECO:0000313" key="4">
    <source>
        <dbReference type="EMBL" id="PVU92655.1"/>
    </source>
</evidence>
<keyword evidence="3" id="KW-0072">Autophagy</keyword>
<name>A0A2T9YJZ7_9FUNG</name>
<evidence type="ECO:0000256" key="2">
    <source>
        <dbReference type="ARBA" id="ARBA00018874"/>
    </source>
</evidence>
<accession>A0A2T9YJZ7</accession>
<comment type="similarity">
    <text evidence="1">Belongs to the ATG101 family.</text>
</comment>
<protein>
    <recommendedName>
        <fullName evidence="2">Autophagy-related protein 101</fullName>
    </recommendedName>
</protein>
<keyword evidence="5" id="KW-1185">Reference proteome</keyword>
<organism evidence="4 5">
    <name type="scientific">Smittium simulii</name>
    <dbReference type="NCBI Taxonomy" id="133385"/>
    <lineage>
        <taxon>Eukaryota</taxon>
        <taxon>Fungi</taxon>
        <taxon>Fungi incertae sedis</taxon>
        <taxon>Zoopagomycota</taxon>
        <taxon>Kickxellomycotina</taxon>
        <taxon>Harpellomycetes</taxon>
        <taxon>Harpellales</taxon>
        <taxon>Legeriomycetaceae</taxon>
        <taxon>Smittium</taxon>
    </lineage>
</organism>
<comment type="caution">
    <text evidence="4">The sequence shown here is derived from an EMBL/GenBank/DDBJ whole genome shotgun (WGS) entry which is preliminary data.</text>
</comment>
<dbReference type="GO" id="GO:0000407">
    <property type="term" value="C:phagophore assembly site"/>
    <property type="evidence" value="ECO:0007669"/>
    <property type="project" value="TreeGrafter"/>
</dbReference>
<dbReference type="GO" id="GO:0000045">
    <property type="term" value="P:autophagosome assembly"/>
    <property type="evidence" value="ECO:0007669"/>
    <property type="project" value="TreeGrafter"/>
</dbReference>
<evidence type="ECO:0000313" key="5">
    <source>
        <dbReference type="Proteomes" id="UP000245383"/>
    </source>
</evidence>
<dbReference type="EMBL" id="MBFR01000154">
    <property type="protein sequence ID" value="PVU92655.1"/>
    <property type="molecule type" value="Genomic_DNA"/>
</dbReference>